<dbReference type="PANTHER" id="PTHR46889:SF4">
    <property type="entry name" value="TRANSPOSASE INSO FOR INSERTION SEQUENCE ELEMENT IS911B-RELATED"/>
    <property type="match status" value="1"/>
</dbReference>
<comment type="caution">
    <text evidence="1">The sequence shown here is derived from an EMBL/GenBank/DDBJ whole genome shotgun (WGS) entry which is preliminary data.</text>
</comment>
<protein>
    <submittedName>
        <fullName evidence="1">Integrase catalytic subunit</fullName>
    </submittedName>
</protein>
<dbReference type="InterPro" id="IPR050900">
    <property type="entry name" value="Transposase_IS3/IS150/IS904"/>
</dbReference>
<dbReference type="PANTHER" id="PTHR46889">
    <property type="entry name" value="TRANSPOSASE INSF FOR INSERTION SEQUENCE IS3B-RELATED"/>
    <property type="match status" value="1"/>
</dbReference>
<evidence type="ECO:0000313" key="1">
    <source>
        <dbReference type="EMBL" id="EIM76969.1"/>
    </source>
</evidence>
<organism evidence="1 2">
    <name type="scientific">Nitratireductor aquibiodomus RA22</name>
    <dbReference type="NCBI Taxonomy" id="1189611"/>
    <lineage>
        <taxon>Bacteria</taxon>
        <taxon>Pseudomonadati</taxon>
        <taxon>Pseudomonadota</taxon>
        <taxon>Alphaproteobacteria</taxon>
        <taxon>Hyphomicrobiales</taxon>
        <taxon>Phyllobacteriaceae</taxon>
        <taxon>Nitratireductor</taxon>
    </lineage>
</organism>
<accession>I5C567</accession>
<dbReference type="AlphaFoldDB" id="I5C567"/>
<name>I5C567_9HYPH</name>
<dbReference type="EMBL" id="AJXZ01000006">
    <property type="protein sequence ID" value="EIM76969.1"/>
    <property type="molecule type" value="Genomic_DNA"/>
</dbReference>
<proteinExistence type="predicted"/>
<dbReference type="Proteomes" id="UP000004622">
    <property type="component" value="Unassembled WGS sequence"/>
</dbReference>
<dbReference type="PATRIC" id="fig|1189611.3.peg.785"/>
<gene>
    <name evidence="1" type="ORF">A33O_03820</name>
</gene>
<dbReference type="SUPFAM" id="SSF53098">
    <property type="entry name" value="Ribonuclease H-like"/>
    <property type="match status" value="1"/>
</dbReference>
<sequence>MDWAAFLKHHKLEYSMSSRGNCHDNSVAEGFFNLLKRELIRRRTYRIREEARKYVF</sequence>
<evidence type="ECO:0000313" key="2">
    <source>
        <dbReference type="Proteomes" id="UP000004622"/>
    </source>
</evidence>
<reference evidence="1 2" key="1">
    <citation type="journal article" date="2012" name="J. Bacteriol.">
        <title>Genome Sequence of Nitratireductor aquibiodomus Strain RA22.</title>
        <authorList>
            <person name="Singh A."/>
            <person name="Jangir P.K."/>
            <person name="Kumari C."/>
            <person name="Sharma R."/>
        </authorList>
    </citation>
    <scope>NUCLEOTIDE SEQUENCE [LARGE SCALE GENOMIC DNA]</scope>
    <source>
        <strain evidence="1 2">RA22</strain>
    </source>
</reference>
<dbReference type="InterPro" id="IPR012337">
    <property type="entry name" value="RNaseH-like_sf"/>
</dbReference>